<dbReference type="Gene3D" id="3.40.50.150">
    <property type="entry name" value="Vaccinia Virus protein VP39"/>
    <property type="match status" value="1"/>
</dbReference>
<feature type="compositionally biased region" description="Polar residues" evidence="2">
    <location>
        <begin position="1"/>
        <end position="12"/>
    </location>
</feature>
<gene>
    <name evidence="3" type="ORF">H8L47_22470</name>
</gene>
<reference evidence="3 4" key="1">
    <citation type="submission" date="2020-08" db="EMBL/GenBank/DDBJ databases">
        <title>Novel species isolated from subtropical streams in China.</title>
        <authorList>
            <person name="Lu H."/>
        </authorList>
    </citation>
    <scope>NUCLEOTIDE SEQUENCE [LARGE SCALE GENOMIC DNA]</scope>
    <source>
        <strain evidence="3 4">NL8W</strain>
    </source>
</reference>
<comment type="caution">
    <text evidence="3">The sequence shown here is derived from an EMBL/GenBank/DDBJ whole genome shotgun (WGS) entry which is preliminary data.</text>
</comment>
<keyword evidence="1" id="KW-0175">Coiled coil</keyword>
<keyword evidence="3" id="KW-0489">Methyltransferase</keyword>
<name>A0ABR6ZF95_9BURK</name>
<organism evidence="3 4">
    <name type="scientific">Undibacterium umbellatum</name>
    <dbReference type="NCBI Taxonomy" id="2762300"/>
    <lineage>
        <taxon>Bacteria</taxon>
        <taxon>Pseudomonadati</taxon>
        <taxon>Pseudomonadota</taxon>
        <taxon>Betaproteobacteria</taxon>
        <taxon>Burkholderiales</taxon>
        <taxon>Oxalobacteraceae</taxon>
        <taxon>Undibacterium</taxon>
    </lineage>
</organism>
<dbReference type="GO" id="GO:0032259">
    <property type="term" value="P:methylation"/>
    <property type="evidence" value="ECO:0007669"/>
    <property type="project" value="UniProtKB-KW"/>
</dbReference>
<accession>A0ABR6ZF95</accession>
<dbReference type="Pfam" id="PF13489">
    <property type="entry name" value="Methyltransf_23"/>
    <property type="match status" value="1"/>
</dbReference>
<dbReference type="GO" id="GO:0008168">
    <property type="term" value="F:methyltransferase activity"/>
    <property type="evidence" value="ECO:0007669"/>
    <property type="project" value="UniProtKB-KW"/>
</dbReference>
<evidence type="ECO:0000256" key="1">
    <source>
        <dbReference type="SAM" id="Coils"/>
    </source>
</evidence>
<dbReference type="Proteomes" id="UP000646911">
    <property type="component" value="Unassembled WGS sequence"/>
</dbReference>
<feature type="coiled-coil region" evidence="1">
    <location>
        <begin position="109"/>
        <end position="143"/>
    </location>
</feature>
<evidence type="ECO:0000313" key="4">
    <source>
        <dbReference type="Proteomes" id="UP000646911"/>
    </source>
</evidence>
<evidence type="ECO:0000313" key="3">
    <source>
        <dbReference type="EMBL" id="MBC3910334.1"/>
    </source>
</evidence>
<dbReference type="PANTHER" id="PTHR43861">
    <property type="entry name" value="TRANS-ACONITATE 2-METHYLTRANSFERASE-RELATED"/>
    <property type="match status" value="1"/>
</dbReference>
<evidence type="ECO:0000256" key="2">
    <source>
        <dbReference type="SAM" id="MobiDB-lite"/>
    </source>
</evidence>
<proteinExistence type="predicted"/>
<dbReference type="RefSeq" id="WP_186955847.1">
    <property type="nucleotide sequence ID" value="NZ_JACOFX010000016.1"/>
</dbReference>
<sequence length="457" mass="51163">MAIKNKSQSEAQQLADKASLIQRSRRNAVPQKLVPEQENLPADNAIETISLQETMPEKHNAEENNGLAVPVNSSQPATPVGLRQKIRRIPGLGYALAWCNALLRLPRTRFQTEVDIAKLQSQIDELNRQLVSQVHHHQELKQRFAQFESLKLQQRMDQFDALDVGNRLMQFDRLHIARQLRSVNLMMRAGLQTASVQNTGAVPAIAVEVKDVNSSEMSDLTPVRKVAAAELSASDFDQDQFYLEFEALFRGSREDIKQRLQVYLPYLSHISSQPKEERKMVIDVGCGRGEWLDLLDEQGIPAMGVDMNISMVNACLDQGFLVCHADAIAYLREQPAGSIGAVTGFQIIEHLPFEQLIALFDAAHHALCPGGVIIFETPNPENLKVGSCNFYFDPTHLHPIVPQVAEFMARQRGFSHAEILRLHPYPDDHMLAGGSEVEALLNKELFGPQDYAVIGRK</sequence>
<feature type="region of interest" description="Disordered" evidence="2">
    <location>
        <begin position="1"/>
        <end position="40"/>
    </location>
</feature>
<dbReference type="SUPFAM" id="SSF53335">
    <property type="entry name" value="S-adenosyl-L-methionine-dependent methyltransferases"/>
    <property type="match status" value="1"/>
</dbReference>
<dbReference type="InterPro" id="IPR029063">
    <property type="entry name" value="SAM-dependent_MTases_sf"/>
</dbReference>
<keyword evidence="4" id="KW-1185">Reference proteome</keyword>
<dbReference type="EMBL" id="JACOFX010000016">
    <property type="protein sequence ID" value="MBC3910334.1"/>
    <property type="molecule type" value="Genomic_DNA"/>
</dbReference>
<keyword evidence="3" id="KW-0808">Transferase</keyword>
<protein>
    <submittedName>
        <fullName evidence="3">Class I SAM-dependent methyltransferase</fullName>
    </submittedName>
</protein>